<dbReference type="InterPro" id="IPR052179">
    <property type="entry name" value="DD-CPase-like"/>
</dbReference>
<name>A0A2G5PC29_9MYCO</name>
<evidence type="ECO:0000313" key="3">
    <source>
        <dbReference type="Proteomes" id="UP000230551"/>
    </source>
</evidence>
<dbReference type="STRING" id="85968.GCA_900073015_02941"/>
<comment type="caution">
    <text evidence="2">The sequence shown here is derived from an EMBL/GenBank/DDBJ whole genome shotgun (WGS) entry which is preliminary data.</text>
</comment>
<dbReference type="Pfam" id="PF02557">
    <property type="entry name" value="VanY"/>
    <property type="match status" value="1"/>
</dbReference>
<keyword evidence="3" id="KW-1185">Reference proteome</keyword>
<sequence>MERSVTVVRYRLRRAALALRRPGAVSSVGSVPMTSNRNRAAAAALAALGGVTVVAAALPVGDVAAPARTAQVRLVDNGSLTPFDTWDPAVGQLQPGLLAALQNAANAAAADGVVFTVTSGWRSTWFQQSLLDDAIRTYGSYQAARQWVQTPEHSHHVTGAAVDIGGTAAQQWLQNNGARFGLCRIYANEPWHFELAADGYGNCPTLLPNAAG</sequence>
<reference evidence="2 3" key="1">
    <citation type="journal article" date="2017" name="Infect. Genet. Evol.">
        <title>The new phylogeny of the genus Mycobacterium: The old and the news.</title>
        <authorList>
            <person name="Tortoli E."/>
            <person name="Fedrizzi T."/>
            <person name="Meehan C.J."/>
            <person name="Trovato A."/>
            <person name="Grottola A."/>
            <person name="Giacobazzi E."/>
            <person name="Serpini G.F."/>
            <person name="Tagliazucchi S."/>
            <person name="Fabio A."/>
            <person name="Bettua C."/>
            <person name="Bertorelli R."/>
            <person name="Frascaro F."/>
            <person name="De Sanctis V."/>
            <person name="Pecorari M."/>
            <person name="Jousson O."/>
            <person name="Segata N."/>
            <person name="Cirillo D.M."/>
        </authorList>
    </citation>
    <scope>NUCLEOTIDE SEQUENCE [LARGE SCALE GENOMIC DNA]</scope>
    <source>
        <strain evidence="2 3">CIP1034565</strain>
    </source>
</reference>
<proteinExistence type="predicted"/>
<dbReference type="GO" id="GO:0008233">
    <property type="term" value="F:peptidase activity"/>
    <property type="evidence" value="ECO:0007669"/>
    <property type="project" value="InterPro"/>
</dbReference>
<dbReference type="InterPro" id="IPR003709">
    <property type="entry name" value="VanY-like_core_dom"/>
</dbReference>
<dbReference type="OrthoDB" id="3293184at2"/>
<feature type="domain" description="D-alanyl-D-alanine carboxypeptidase-like core" evidence="1">
    <location>
        <begin position="93"/>
        <end position="193"/>
    </location>
</feature>
<dbReference type="EMBL" id="PDCN02000007">
    <property type="protein sequence ID" value="PIB75898.1"/>
    <property type="molecule type" value="Genomic_DNA"/>
</dbReference>
<dbReference type="CDD" id="cd14846">
    <property type="entry name" value="Peptidase_M15_like"/>
    <property type="match status" value="1"/>
</dbReference>
<dbReference type="PANTHER" id="PTHR34385">
    <property type="entry name" value="D-ALANYL-D-ALANINE CARBOXYPEPTIDASE"/>
    <property type="match status" value="1"/>
</dbReference>
<dbReference type="SUPFAM" id="SSF55166">
    <property type="entry name" value="Hedgehog/DD-peptidase"/>
    <property type="match status" value="1"/>
</dbReference>
<dbReference type="InterPro" id="IPR009045">
    <property type="entry name" value="Zn_M74/Hedgehog-like"/>
</dbReference>
<dbReference type="Proteomes" id="UP000230551">
    <property type="component" value="Unassembled WGS sequence"/>
</dbReference>
<evidence type="ECO:0000313" key="2">
    <source>
        <dbReference type="EMBL" id="PIB75898.1"/>
    </source>
</evidence>
<dbReference type="PANTHER" id="PTHR34385:SF1">
    <property type="entry name" value="PEPTIDOGLYCAN L-ALANYL-D-GLUTAMATE ENDOPEPTIDASE CWLK"/>
    <property type="match status" value="1"/>
</dbReference>
<gene>
    <name evidence="2" type="ORF">CQY22_007540</name>
</gene>
<organism evidence="2 3">
    <name type="scientific">Mycolicibacterium brumae</name>
    <dbReference type="NCBI Taxonomy" id="85968"/>
    <lineage>
        <taxon>Bacteria</taxon>
        <taxon>Bacillati</taxon>
        <taxon>Actinomycetota</taxon>
        <taxon>Actinomycetes</taxon>
        <taxon>Mycobacteriales</taxon>
        <taxon>Mycobacteriaceae</taxon>
        <taxon>Mycolicibacterium</taxon>
    </lineage>
</organism>
<dbReference type="AlphaFoldDB" id="A0A2G5PC29"/>
<accession>A0A2G5PC29</accession>
<dbReference type="Gene3D" id="3.30.1380.10">
    <property type="match status" value="1"/>
</dbReference>
<protein>
    <submittedName>
        <fullName evidence="2">Peptidase</fullName>
    </submittedName>
</protein>
<dbReference type="GO" id="GO:0006508">
    <property type="term" value="P:proteolysis"/>
    <property type="evidence" value="ECO:0007669"/>
    <property type="project" value="InterPro"/>
</dbReference>
<evidence type="ECO:0000259" key="1">
    <source>
        <dbReference type="Pfam" id="PF02557"/>
    </source>
</evidence>